<comment type="similarity">
    <text evidence="1">Belongs to the AHA1 family.</text>
</comment>
<dbReference type="SUPFAM" id="SSF55961">
    <property type="entry name" value="Bet v1-like"/>
    <property type="match status" value="1"/>
</dbReference>
<dbReference type="RefSeq" id="WP_108994911.1">
    <property type="nucleotide sequence ID" value="NZ_BDQX01000317.1"/>
</dbReference>
<dbReference type="InterPro" id="IPR023393">
    <property type="entry name" value="START-like_dom_sf"/>
</dbReference>
<dbReference type="InterPro" id="IPR013538">
    <property type="entry name" value="ASHA1/2-like_C"/>
</dbReference>
<evidence type="ECO:0000313" key="4">
    <source>
        <dbReference type="Proteomes" id="UP000245202"/>
    </source>
</evidence>
<reference evidence="3 4" key="1">
    <citation type="submission" date="2017-08" db="EMBL/GenBank/DDBJ databases">
        <title>Substantial Increase in Enzyme Production by Combined Drug-Resistance Mutations in Paenibacillus agaridevorans.</title>
        <authorList>
            <person name="Tanaka Y."/>
            <person name="Funane K."/>
            <person name="Hosaka T."/>
            <person name="Shiwa Y."/>
            <person name="Fujita N."/>
            <person name="Miyazaki T."/>
            <person name="Yoshikawa H."/>
            <person name="Murakami K."/>
            <person name="Kasahara K."/>
            <person name="Inaoka T."/>
            <person name="Hiraga Y."/>
            <person name="Ochi K."/>
        </authorList>
    </citation>
    <scope>NUCLEOTIDE SEQUENCE [LARGE SCALE GENOMIC DNA]</scope>
    <source>
        <strain evidence="3 4">T-3040</strain>
    </source>
</reference>
<comment type="caution">
    <text evidence="3">The sequence shown here is derived from an EMBL/GenBank/DDBJ whole genome shotgun (WGS) entry which is preliminary data.</text>
</comment>
<dbReference type="AlphaFoldDB" id="A0A2R5F294"/>
<feature type="domain" description="Activator of Hsp90 ATPase homologue 1/2-like C-terminal" evidence="2">
    <location>
        <begin position="22"/>
        <end position="131"/>
    </location>
</feature>
<protein>
    <recommendedName>
        <fullName evidence="2">Activator of Hsp90 ATPase homologue 1/2-like C-terminal domain-containing protein</fullName>
    </recommendedName>
</protein>
<evidence type="ECO:0000259" key="2">
    <source>
        <dbReference type="Pfam" id="PF08327"/>
    </source>
</evidence>
<evidence type="ECO:0000256" key="1">
    <source>
        <dbReference type="ARBA" id="ARBA00006817"/>
    </source>
</evidence>
<gene>
    <name evidence="3" type="ORF">PAT3040_05134</name>
</gene>
<keyword evidence="4" id="KW-1185">Reference proteome</keyword>
<dbReference type="Proteomes" id="UP000245202">
    <property type="component" value="Unassembled WGS sequence"/>
</dbReference>
<organism evidence="3 4">
    <name type="scientific">Paenibacillus agaridevorans</name>
    <dbReference type="NCBI Taxonomy" id="171404"/>
    <lineage>
        <taxon>Bacteria</taxon>
        <taxon>Bacillati</taxon>
        <taxon>Bacillota</taxon>
        <taxon>Bacilli</taxon>
        <taxon>Bacillales</taxon>
        <taxon>Paenibacillaceae</taxon>
        <taxon>Paenibacillus</taxon>
    </lineage>
</organism>
<dbReference type="CDD" id="cd08899">
    <property type="entry name" value="SRPBCC_CalC_Aha1-like_6"/>
    <property type="match status" value="1"/>
</dbReference>
<dbReference type="EMBL" id="BDQX01000317">
    <property type="protein sequence ID" value="GBG10403.1"/>
    <property type="molecule type" value="Genomic_DNA"/>
</dbReference>
<sequence>MLAVVKQTEEGYEARFERKLKHPVEKVWAYLTENDKLKKWFSELHVEELREGSVIKFDMGDGTFEEMAILEVKRQSVLEYTWGEDRVRFELYPEEDGCRLLLIEKITKITDHSHRDLAGWHVCLDVVEALLDGREPEPRKEVWEKRRVDYAGIIGELPRE</sequence>
<dbReference type="Gene3D" id="3.30.530.20">
    <property type="match status" value="1"/>
</dbReference>
<dbReference type="Pfam" id="PF08327">
    <property type="entry name" value="AHSA1"/>
    <property type="match status" value="1"/>
</dbReference>
<name>A0A2R5F294_9BACL</name>
<evidence type="ECO:0000313" key="3">
    <source>
        <dbReference type="EMBL" id="GBG10403.1"/>
    </source>
</evidence>
<accession>A0A2R5F294</accession>
<proteinExistence type="inferred from homology"/>